<keyword evidence="3" id="KW-1185">Reference proteome</keyword>
<accession>A0A1I1APS0</accession>
<evidence type="ECO:0000256" key="1">
    <source>
        <dbReference type="SAM" id="Phobius"/>
    </source>
</evidence>
<proteinExistence type="predicted"/>
<feature type="transmembrane region" description="Helical" evidence="1">
    <location>
        <begin position="117"/>
        <end position="142"/>
    </location>
</feature>
<feature type="transmembrane region" description="Helical" evidence="1">
    <location>
        <begin position="26"/>
        <end position="51"/>
    </location>
</feature>
<sequence>MTSASTGPATGSTTGPAPAPVTNKAYGALVGIASLGILLQGLWAGLFMAAWGGGGQSADTWEFVHARGADVTLLVSVAALVLAVTKLKARRDLVVGTVVLVALLVLEYVLGSLMADAGAASLTAVHVPLAMLLMAVAVWLPLRHRPRPVR</sequence>
<dbReference type="AlphaFoldDB" id="A0A1I1APS0"/>
<name>A0A1I1APS0_9CELL</name>
<dbReference type="OrthoDB" id="5198744at2"/>
<feature type="transmembrane region" description="Helical" evidence="1">
    <location>
        <begin position="63"/>
        <end position="84"/>
    </location>
</feature>
<evidence type="ECO:0000313" key="2">
    <source>
        <dbReference type="EMBL" id="SFB38468.1"/>
    </source>
</evidence>
<keyword evidence="1" id="KW-0812">Transmembrane</keyword>
<feature type="transmembrane region" description="Helical" evidence="1">
    <location>
        <begin position="93"/>
        <end position="111"/>
    </location>
</feature>
<evidence type="ECO:0000313" key="3">
    <source>
        <dbReference type="Proteomes" id="UP000199012"/>
    </source>
</evidence>
<protein>
    <submittedName>
        <fullName evidence="2">Uncharacterized protein</fullName>
    </submittedName>
</protein>
<dbReference type="RefSeq" id="WP_090034631.1">
    <property type="nucleotide sequence ID" value="NZ_BONM01000027.1"/>
</dbReference>
<dbReference type="Proteomes" id="UP000199012">
    <property type="component" value="Unassembled WGS sequence"/>
</dbReference>
<keyword evidence="1" id="KW-1133">Transmembrane helix</keyword>
<dbReference type="STRING" id="988821.SAMN05421867_11947"/>
<dbReference type="EMBL" id="FOKA01000019">
    <property type="protein sequence ID" value="SFB38468.1"/>
    <property type="molecule type" value="Genomic_DNA"/>
</dbReference>
<reference evidence="2 3" key="1">
    <citation type="submission" date="2016-10" db="EMBL/GenBank/DDBJ databases">
        <authorList>
            <person name="de Groot N.N."/>
        </authorList>
    </citation>
    <scope>NUCLEOTIDE SEQUENCE [LARGE SCALE GENOMIC DNA]</scope>
    <source>
        <strain evidence="2 3">CGMCC 4.6945</strain>
    </source>
</reference>
<gene>
    <name evidence="2" type="ORF">SAMN05421867_11947</name>
</gene>
<organism evidence="2 3">
    <name type="scientific">Cellulomonas marina</name>
    <dbReference type="NCBI Taxonomy" id="988821"/>
    <lineage>
        <taxon>Bacteria</taxon>
        <taxon>Bacillati</taxon>
        <taxon>Actinomycetota</taxon>
        <taxon>Actinomycetes</taxon>
        <taxon>Micrococcales</taxon>
        <taxon>Cellulomonadaceae</taxon>
        <taxon>Cellulomonas</taxon>
    </lineage>
</organism>
<keyword evidence="1" id="KW-0472">Membrane</keyword>